<sequence>MSDPIPRDVADTLAADLCRLPGVADLHPGQFGEVALLYPRHRVAGLRLVGDRVEVHLVVDLSARRPLTELADAARDLTTASLTATAAAGLPVDVHLADATSARESA</sequence>
<dbReference type="RefSeq" id="WP_284875876.1">
    <property type="nucleotide sequence ID" value="NZ_CP126970.1"/>
</dbReference>
<dbReference type="Proteomes" id="UP001238805">
    <property type="component" value="Chromosome"/>
</dbReference>
<organism evidence="1 2">
    <name type="scientific">Corynebacterium suedekumii</name>
    <dbReference type="NCBI Taxonomy" id="3049801"/>
    <lineage>
        <taxon>Bacteria</taxon>
        <taxon>Bacillati</taxon>
        <taxon>Actinomycetota</taxon>
        <taxon>Actinomycetes</taxon>
        <taxon>Mycobacteriales</taxon>
        <taxon>Corynebacteriaceae</taxon>
        <taxon>Corynebacterium</taxon>
    </lineage>
</organism>
<accession>A0ABY8VRN1</accession>
<gene>
    <name evidence="1" type="ORF">QP029_05870</name>
</gene>
<name>A0ABY8VRN1_9CORY</name>
<keyword evidence="2" id="KW-1185">Reference proteome</keyword>
<dbReference type="EMBL" id="CP126970">
    <property type="protein sequence ID" value="WIM71303.1"/>
    <property type="molecule type" value="Genomic_DNA"/>
</dbReference>
<reference evidence="1 2" key="1">
    <citation type="submission" date="2023-05" db="EMBL/GenBank/DDBJ databases">
        <title>Corynebacterium suedekumii sp. nov. and Corynebacterium breve sp. nov. isolated from raw cow's milk.</title>
        <authorList>
            <person name="Baer M.K."/>
            <person name="Mehl L."/>
            <person name="Hellmuth R."/>
            <person name="Marke G."/>
            <person name="Lipski A."/>
        </authorList>
    </citation>
    <scope>NUCLEOTIDE SEQUENCE [LARGE SCALE GENOMIC DNA]</scope>
    <source>
        <strain evidence="1 2">LM112</strain>
    </source>
</reference>
<evidence type="ECO:0000313" key="2">
    <source>
        <dbReference type="Proteomes" id="UP001238805"/>
    </source>
</evidence>
<proteinExistence type="predicted"/>
<protein>
    <recommendedName>
        <fullName evidence="3">Asp23/Gls24 family envelope stress response protein</fullName>
    </recommendedName>
</protein>
<evidence type="ECO:0000313" key="1">
    <source>
        <dbReference type="EMBL" id="WIM71303.1"/>
    </source>
</evidence>
<evidence type="ECO:0008006" key="3">
    <source>
        <dbReference type="Google" id="ProtNLM"/>
    </source>
</evidence>